<comment type="caution">
    <text evidence="2">The sequence shown here is derived from an EMBL/GenBank/DDBJ whole genome shotgun (WGS) entry which is preliminary data.</text>
</comment>
<feature type="transmembrane region" description="Helical" evidence="1">
    <location>
        <begin position="6"/>
        <end position="23"/>
    </location>
</feature>
<keyword evidence="1" id="KW-1133">Transmembrane helix</keyword>
<proteinExistence type="predicted"/>
<accession>A0A086PE32</accession>
<reference evidence="2" key="1">
    <citation type="submission" date="2014-08" db="EMBL/GenBank/DDBJ databases">
        <title>Draft genome sequences of Sphingobium herbicidovorans.</title>
        <authorList>
            <person name="Gan H.M."/>
            <person name="Gan H.Y."/>
            <person name="Savka M.A."/>
        </authorList>
    </citation>
    <scope>NUCLEOTIDE SEQUENCE [LARGE SCALE GENOMIC DNA]</scope>
    <source>
        <strain evidence="2">NBRC 16415</strain>
    </source>
</reference>
<keyword evidence="3" id="KW-1185">Reference proteome</keyword>
<dbReference type="PATRIC" id="fig|1219045.3.peg.514"/>
<organism evidence="2 3">
    <name type="scientific">Sphingobium herbicidovorans (strain ATCC 700291 / DSM 11019 / CCUG 56400 / KCTC 2939 / LMG 18315 / NBRC 16415 / MH)</name>
    <name type="common">Sphingomonas herbicidovorans</name>
    <dbReference type="NCBI Taxonomy" id="1219045"/>
    <lineage>
        <taxon>Bacteria</taxon>
        <taxon>Pseudomonadati</taxon>
        <taxon>Pseudomonadota</taxon>
        <taxon>Alphaproteobacteria</taxon>
        <taxon>Sphingomonadales</taxon>
        <taxon>Sphingomonadaceae</taxon>
        <taxon>Sphingobium</taxon>
    </lineage>
</organism>
<dbReference type="Proteomes" id="UP000024284">
    <property type="component" value="Unassembled WGS sequence"/>
</dbReference>
<dbReference type="EMBL" id="JFZA02000002">
    <property type="protein sequence ID" value="KFG91650.1"/>
    <property type="molecule type" value="Genomic_DNA"/>
</dbReference>
<evidence type="ECO:0000313" key="2">
    <source>
        <dbReference type="EMBL" id="KFG91650.1"/>
    </source>
</evidence>
<dbReference type="AlphaFoldDB" id="A0A086PE32"/>
<dbReference type="STRING" id="76947.GCA_002080435_02441"/>
<feature type="transmembrane region" description="Helical" evidence="1">
    <location>
        <begin position="125"/>
        <end position="147"/>
    </location>
</feature>
<keyword evidence="1" id="KW-0812">Transmembrane</keyword>
<keyword evidence="1" id="KW-0472">Membrane</keyword>
<feature type="transmembrane region" description="Helical" evidence="1">
    <location>
        <begin position="35"/>
        <end position="52"/>
    </location>
</feature>
<dbReference type="OrthoDB" id="7478679at2"/>
<dbReference type="RefSeq" id="WP_037462517.1">
    <property type="nucleotide sequence ID" value="NZ_BCZD01000018.1"/>
</dbReference>
<protein>
    <submittedName>
        <fullName evidence="2">NAD(P) transhydrogenase beta subunit</fullName>
    </submittedName>
</protein>
<gene>
    <name evidence="2" type="ORF">BV98_000506</name>
</gene>
<feature type="transmembrane region" description="Helical" evidence="1">
    <location>
        <begin position="81"/>
        <end position="105"/>
    </location>
</feature>
<sequence>MIDAVTLAWAVAALLFFLSLWPSDGTPARRQRNTAAAGIALLSAAAVYGMDFINMPEIVGALVIGAALGLLMAREWPYHRLFVLMTGFAGLAGSAAICAAAAVWLNPYAFGLIDQGSDGIATRHMVMLVMTMSTGAVACGAAFVALIGRGVSSAALLALAIGMAGWSAAALAFLLQNIGMVAAGGLAGAGGAVLALRLWGRARGRGIADTGRGP</sequence>
<feature type="transmembrane region" description="Helical" evidence="1">
    <location>
        <begin position="181"/>
        <end position="199"/>
    </location>
</feature>
<evidence type="ECO:0000313" key="3">
    <source>
        <dbReference type="Proteomes" id="UP000024284"/>
    </source>
</evidence>
<feature type="transmembrane region" description="Helical" evidence="1">
    <location>
        <begin position="58"/>
        <end position="74"/>
    </location>
</feature>
<evidence type="ECO:0000256" key="1">
    <source>
        <dbReference type="SAM" id="Phobius"/>
    </source>
</evidence>
<name>A0A086PE32_SPHHM</name>
<feature type="transmembrane region" description="Helical" evidence="1">
    <location>
        <begin position="154"/>
        <end position="175"/>
    </location>
</feature>
<dbReference type="eggNOG" id="ENOG5030VVZ">
    <property type="taxonomic scope" value="Bacteria"/>
</dbReference>